<keyword evidence="13" id="KW-1185">Reference proteome</keyword>
<dbReference type="EC" id="4.3.1.32" evidence="3"/>
<evidence type="ECO:0000256" key="6">
    <source>
        <dbReference type="ARBA" id="ARBA00022723"/>
    </source>
</evidence>
<sequence>MTVVDASPAIEEILERVSSGARPTVDDAEALLHARGADLDRLLHLASHLRDEGLARAGRPGVITYSRKVFLPVTTLCRDRCHYCIFVDTPGQLLKLGKPAYMSREQVLEVAREGAALGCKEALFTLGDRPEERWPEARAWLDEHGYSSTLHYVADMAQAVLDETGLLPHLNPGVMSREELEYLRPFAPSMGMMLETTSERLYTERGQVHFGSPDKDPAVRLQVIEDAGAARVPFTTGILVGIGETVRDRAESLVAIRDADDRHGHVQEVIVQNFRAKPRTAMQDADDLELQEYVAAVAVARLVMGPDARIQVPPNLSDETEFGLLVRAGIDDWGGVSPLTADHVNPERPWPHLDDLARLTAAAGFELRERLTAHPEYVGDPEWIDPAVAGRLSQLAGPDGLAASPGLTTSHGHSSLAMARETPDALATSLSPREEDWVGMLLSTGDALEELVARANDLRRYTVGEAVSIVANRNLDSTRLPEYGLEGAEAVARDAWGLGATELCVQGLAPEGGYLELARAVKAAAPGIHLHAFRPADIDDLARRLGASLDDTLAALREAGVDTVPGTGLKVLDDAVRSRVAPGDLPVERWVEVITAAHRAGLRSSSVLFYGHVESAEQRVAHVRRLASIQDETGGFTEFVPIPLPGPSGGVPLVPGRSAIDEHRAMVAVSRLMLHGRIRHIQVPWTRVGVEGAAVLLQSGADDLGGTLFDGGVHPEFGAEHGLELPIATARRIVGPLFRPLRQRTTTYGEPPADRKLA</sequence>
<evidence type="ECO:0000256" key="1">
    <source>
        <dbReference type="ARBA" id="ARBA00001966"/>
    </source>
</evidence>
<dbReference type="GO" id="GO:0044689">
    <property type="term" value="F:7,8-didemethyl-8-hydroxy-5-deazariboflavin synthase activity"/>
    <property type="evidence" value="ECO:0007669"/>
    <property type="project" value="UniProtKB-EC"/>
</dbReference>
<dbReference type="SFLD" id="SFLDF00294">
    <property type="entry name" value="7_8-didemethyl-8-hydroxy-5-dea"/>
    <property type="match status" value="1"/>
</dbReference>
<dbReference type="SFLD" id="SFLDG01064">
    <property type="entry name" value="F420__menaquinone_cofactor_bio"/>
    <property type="match status" value="1"/>
</dbReference>
<evidence type="ECO:0000256" key="8">
    <source>
        <dbReference type="ARBA" id="ARBA00023014"/>
    </source>
</evidence>
<gene>
    <name evidence="12" type="primary">cofG</name>
    <name evidence="12" type="ORF">Q5716_10165</name>
</gene>
<keyword evidence="9 12" id="KW-0456">Lyase</keyword>
<accession>A0ABT9BNH3</accession>
<evidence type="ECO:0000256" key="2">
    <source>
        <dbReference type="ARBA" id="ARBA00004712"/>
    </source>
</evidence>
<dbReference type="NCBIfam" id="TIGR03550">
    <property type="entry name" value="F420_cofG"/>
    <property type="match status" value="1"/>
</dbReference>
<dbReference type="InterPro" id="IPR007197">
    <property type="entry name" value="rSAM"/>
</dbReference>
<dbReference type="RefSeq" id="WP_305003022.1">
    <property type="nucleotide sequence ID" value="NZ_JAUQUB010000002.1"/>
</dbReference>
<evidence type="ECO:0000256" key="9">
    <source>
        <dbReference type="ARBA" id="ARBA00023239"/>
    </source>
</evidence>
<keyword evidence="6" id="KW-0479">Metal-binding</keyword>
<dbReference type="PANTHER" id="PTHR43076">
    <property type="entry name" value="FO SYNTHASE (COFH)"/>
    <property type="match status" value="1"/>
</dbReference>
<comment type="caution">
    <text evidence="12">The sequence shown here is derived from an EMBL/GenBank/DDBJ whole genome shotgun (WGS) entry which is preliminary data.</text>
</comment>
<dbReference type="Pfam" id="PF19288">
    <property type="entry name" value="CofH_C"/>
    <property type="match status" value="1"/>
</dbReference>
<dbReference type="SUPFAM" id="SSF102114">
    <property type="entry name" value="Radical SAM enzymes"/>
    <property type="match status" value="2"/>
</dbReference>
<keyword evidence="5" id="KW-0949">S-adenosyl-L-methionine</keyword>
<dbReference type="InterPro" id="IPR034405">
    <property type="entry name" value="F420"/>
</dbReference>
<dbReference type="Gene3D" id="3.20.20.70">
    <property type="entry name" value="Aldolase class I"/>
    <property type="match status" value="2"/>
</dbReference>
<feature type="domain" description="Radical SAM core" evidence="11">
    <location>
        <begin position="451"/>
        <end position="677"/>
    </location>
</feature>
<dbReference type="PROSITE" id="PS51918">
    <property type="entry name" value="RADICAL_SAM"/>
    <property type="match status" value="2"/>
</dbReference>
<evidence type="ECO:0000313" key="13">
    <source>
        <dbReference type="Proteomes" id="UP001241072"/>
    </source>
</evidence>
<dbReference type="InterPro" id="IPR006638">
    <property type="entry name" value="Elp3/MiaA/NifB-like_rSAM"/>
</dbReference>
<dbReference type="SFLD" id="SFLDS00029">
    <property type="entry name" value="Radical_SAM"/>
    <property type="match status" value="1"/>
</dbReference>
<dbReference type="Pfam" id="PF04055">
    <property type="entry name" value="Radical_SAM"/>
    <property type="match status" value="1"/>
</dbReference>
<dbReference type="InterPro" id="IPR058240">
    <property type="entry name" value="rSAM_sf"/>
</dbReference>
<comment type="pathway">
    <text evidence="2">Cofactor biosynthesis; coenzyme F0 biosynthesis.</text>
</comment>
<dbReference type="CDD" id="cd01335">
    <property type="entry name" value="Radical_SAM"/>
    <property type="match status" value="1"/>
</dbReference>
<proteinExistence type="inferred from homology"/>
<evidence type="ECO:0000256" key="5">
    <source>
        <dbReference type="ARBA" id="ARBA00022691"/>
    </source>
</evidence>
<evidence type="ECO:0000256" key="3">
    <source>
        <dbReference type="ARBA" id="ARBA00012126"/>
    </source>
</evidence>
<protein>
    <recommendedName>
        <fullName evidence="3">7,8-didemethyl-8-hydroxy-5-deazariboflavin synthase</fullName>
        <ecNumber evidence="3">4.3.1.32</ecNumber>
    </recommendedName>
</protein>
<evidence type="ECO:0000256" key="10">
    <source>
        <dbReference type="ARBA" id="ARBA00048974"/>
    </source>
</evidence>
<dbReference type="PANTHER" id="PTHR43076:SF1">
    <property type="entry name" value="LIPOYL SYNTHASE 2"/>
    <property type="match status" value="1"/>
</dbReference>
<dbReference type="InterPro" id="IPR045567">
    <property type="entry name" value="CofH/MnqC-like_C"/>
</dbReference>
<evidence type="ECO:0000313" key="12">
    <source>
        <dbReference type="EMBL" id="MDO7882589.1"/>
    </source>
</evidence>
<dbReference type="Proteomes" id="UP001241072">
    <property type="component" value="Unassembled WGS sequence"/>
</dbReference>
<dbReference type="SMART" id="SM00729">
    <property type="entry name" value="Elp3"/>
    <property type="match status" value="1"/>
</dbReference>
<dbReference type="EMBL" id="JAUQUB010000002">
    <property type="protein sequence ID" value="MDO7882589.1"/>
    <property type="molecule type" value="Genomic_DNA"/>
</dbReference>
<comment type="cofactor">
    <cofactor evidence="1">
        <name>[4Fe-4S] cluster</name>
        <dbReference type="ChEBI" id="CHEBI:49883"/>
    </cofactor>
</comment>
<keyword evidence="7" id="KW-0408">Iron</keyword>
<keyword evidence="8" id="KW-0411">Iron-sulfur</keyword>
<dbReference type="HAMAP" id="MF_01611">
    <property type="entry name" value="FO_synth_sub1"/>
    <property type="match status" value="1"/>
</dbReference>
<name>A0ABT9BNH3_9MICO</name>
<evidence type="ECO:0000259" key="11">
    <source>
        <dbReference type="PROSITE" id="PS51918"/>
    </source>
</evidence>
<dbReference type="InterPro" id="IPR019939">
    <property type="entry name" value="CofG_family"/>
</dbReference>
<dbReference type="SFLD" id="SFLDG01388">
    <property type="entry name" value="7_8-didemethyl-8-hydroxy-5-dea"/>
    <property type="match status" value="1"/>
</dbReference>
<organism evidence="12 13">
    <name type="scientific">Antiquaquibacter soli</name>
    <dbReference type="NCBI Taxonomy" id="3064523"/>
    <lineage>
        <taxon>Bacteria</taxon>
        <taxon>Bacillati</taxon>
        <taxon>Actinomycetota</taxon>
        <taxon>Actinomycetes</taxon>
        <taxon>Micrococcales</taxon>
        <taxon>Microbacteriaceae</taxon>
        <taxon>Antiquaquibacter</taxon>
    </lineage>
</organism>
<comment type="catalytic activity">
    <reaction evidence="10">
        <text>5-amino-5-(4-hydroxybenzyl)-6-(D-ribitylimino)-5,6-dihydrouracil + S-adenosyl-L-methionine = 7,8-didemethyl-8-hydroxy-5-deazariboflavin + 5'-deoxyadenosine + L-methionine + NH4(+) + H(+)</text>
        <dbReference type="Rhea" id="RHEA:55204"/>
        <dbReference type="ChEBI" id="CHEBI:15378"/>
        <dbReference type="ChEBI" id="CHEBI:17319"/>
        <dbReference type="ChEBI" id="CHEBI:28938"/>
        <dbReference type="ChEBI" id="CHEBI:57844"/>
        <dbReference type="ChEBI" id="CHEBI:59789"/>
        <dbReference type="ChEBI" id="CHEBI:59904"/>
        <dbReference type="ChEBI" id="CHEBI:85936"/>
        <dbReference type="EC" id="4.3.1.32"/>
    </reaction>
</comment>
<evidence type="ECO:0000256" key="7">
    <source>
        <dbReference type="ARBA" id="ARBA00023004"/>
    </source>
</evidence>
<keyword evidence="4" id="KW-0004">4Fe-4S</keyword>
<reference evidence="12 13" key="1">
    <citation type="submission" date="2023-07" db="EMBL/GenBank/DDBJ databases">
        <title>Protaetiibacter sp. nov WY-16 isolated from soil.</title>
        <authorList>
            <person name="Liu B."/>
            <person name="Wan Y."/>
        </authorList>
    </citation>
    <scope>NUCLEOTIDE SEQUENCE [LARGE SCALE GENOMIC DNA]</scope>
    <source>
        <strain evidence="12 13">WY-16</strain>
    </source>
</reference>
<feature type="domain" description="Radical SAM core" evidence="11">
    <location>
        <begin position="63"/>
        <end position="307"/>
    </location>
</feature>
<dbReference type="InterPro" id="IPR013785">
    <property type="entry name" value="Aldolase_TIM"/>
</dbReference>
<evidence type="ECO:0000256" key="4">
    <source>
        <dbReference type="ARBA" id="ARBA00022485"/>
    </source>
</evidence>
<dbReference type="NCBIfam" id="NF004884">
    <property type="entry name" value="PRK06245.1"/>
    <property type="match status" value="1"/>
</dbReference>